<evidence type="ECO:0000313" key="3">
    <source>
        <dbReference type="Proteomes" id="UP001163731"/>
    </source>
</evidence>
<evidence type="ECO:0000256" key="1">
    <source>
        <dbReference type="SAM" id="SignalP"/>
    </source>
</evidence>
<keyword evidence="3" id="KW-1185">Reference proteome</keyword>
<dbReference type="Gene3D" id="2.40.50.120">
    <property type="match status" value="1"/>
</dbReference>
<comment type="caution">
    <text evidence="2">The sequence shown here is derived from an EMBL/GenBank/DDBJ whole genome shotgun (WGS) entry which is preliminary data.</text>
</comment>
<feature type="chain" id="PRO_5045567048" evidence="1">
    <location>
        <begin position="20"/>
        <end position="251"/>
    </location>
</feature>
<dbReference type="InterPro" id="IPR008993">
    <property type="entry name" value="TIMP-like_OB-fold"/>
</dbReference>
<protein>
    <submittedName>
        <fullName evidence="2">Uncharacterized protein</fullName>
    </submittedName>
</protein>
<proteinExistence type="predicted"/>
<dbReference type="RefSeq" id="WP_264749342.1">
    <property type="nucleotide sequence ID" value="NZ_JAPDHW010000003.1"/>
</dbReference>
<dbReference type="EMBL" id="JAPDHW010000003">
    <property type="protein sequence ID" value="MCW3168114.1"/>
    <property type="molecule type" value="Genomic_DNA"/>
</dbReference>
<reference evidence="2" key="1">
    <citation type="submission" date="2022-10" db="EMBL/GenBank/DDBJ databases">
        <title>Chryseobacterium babae sp. nov. isolated from the gut of the beetle Oryctes rhinoceros, and Chryseobacterium kimseyorum sp. nov., isolated from a stick insect rearing cage.</title>
        <authorList>
            <person name="Shelomi M."/>
            <person name="Han C.-J."/>
            <person name="Chen W.-M."/>
            <person name="Chen H.-K."/>
            <person name="Liaw S.-J."/>
            <person name="Muhle E."/>
            <person name="Clermont D."/>
        </authorList>
    </citation>
    <scope>NUCLEOTIDE SEQUENCE</scope>
    <source>
        <strain evidence="2">09-1422</strain>
    </source>
</reference>
<feature type="signal peptide" evidence="1">
    <location>
        <begin position="1"/>
        <end position="19"/>
    </location>
</feature>
<keyword evidence="1" id="KW-0732">Signal</keyword>
<dbReference type="Proteomes" id="UP001163731">
    <property type="component" value="Unassembled WGS sequence"/>
</dbReference>
<dbReference type="PROSITE" id="PS51257">
    <property type="entry name" value="PROKAR_LIPOPROTEIN"/>
    <property type="match status" value="1"/>
</dbReference>
<accession>A0ABT3HWG7</accession>
<dbReference type="SUPFAM" id="SSF50242">
    <property type="entry name" value="TIMP-like"/>
    <property type="match status" value="1"/>
</dbReference>
<evidence type="ECO:0000313" key="2">
    <source>
        <dbReference type="EMBL" id="MCW3168114.1"/>
    </source>
</evidence>
<name>A0ABT3HWG7_9FLAO</name>
<organism evidence="2 3">
    <name type="scientific">Chryseobacterium kimseyorum</name>
    <dbReference type="NCBI Taxonomy" id="2984028"/>
    <lineage>
        <taxon>Bacteria</taxon>
        <taxon>Pseudomonadati</taxon>
        <taxon>Bacteroidota</taxon>
        <taxon>Flavobacteriia</taxon>
        <taxon>Flavobacteriales</taxon>
        <taxon>Weeksellaceae</taxon>
        <taxon>Chryseobacterium group</taxon>
        <taxon>Chryseobacterium</taxon>
    </lineage>
</organism>
<gene>
    <name evidence="2" type="ORF">OMO38_06215</name>
</gene>
<sequence length="251" mass="28352">MKKIVILITFLLGFNFLSACDCVPTSLAENYNKNLIVAEITILKTHDNDLSKRMYKADVKFDKIFKGVPNGSTLTVSGLTGLSPEDLLGDACEVGLQKGDKYLIFLKNTEEIISICTPHYRLDKTDAAKSKIAAAENLFSFLGKYPVNNISFKSYFENNKDGKSSLSKVKNFHPKNNFAVYELLFNRDKEVAQVNIISGFGDHDNEIATLIKRNFWIHPLNIFDSKIRIALIYIPEYVKNEDIDHISSDLN</sequence>